<evidence type="ECO:0000313" key="2">
    <source>
        <dbReference type="EMBL" id="OQP43819.1"/>
    </source>
</evidence>
<sequence>MNNRYSKYFISCWLIVIGLIGVAPAFAQKIATADSKELLKKEDSLQKLSANMVFSEEAADRFRSDSIFTRTFVRALKVKNSFYFPFDSLNISKLYAPDSAFRIFTWQLKKDEYVYLQKGAIQMNMPDGSLKLFPLFDYSMFTSKPLDSVRTRNNWIGAIYYKIIPKEFNGQKYYTLLGFDDFSVNSNRKWMEVMHFNERGEPVFGGSVISFKEDSVKKPVQNRFNIEYKKEAKTFFNYDPDKDMIVFDHLISESNEPERKSTYIPDGDFEAFKWQNGQWVHVERLDFEFKLKDGDFPKESAILDDAGNANEQRLEEASRRNMEKEAGGMQSPATNTPAKKNTTPKKKS</sequence>
<feature type="compositionally biased region" description="Basic and acidic residues" evidence="1">
    <location>
        <begin position="312"/>
        <end position="326"/>
    </location>
</feature>
<feature type="compositionally biased region" description="Low complexity" evidence="1">
    <location>
        <begin position="332"/>
        <end position="341"/>
    </location>
</feature>
<proteinExistence type="predicted"/>
<gene>
    <name evidence="2" type="ORF">A4D02_10090</name>
</gene>
<evidence type="ECO:0000256" key="1">
    <source>
        <dbReference type="SAM" id="MobiDB-lite"/>
    </source>
</evidence>
<keyword evidence="3" id="KW-1185">Reference proteome</keyword>
<name>A0ABX3NQY6_9BACT</name>
<dbReference type="RefSeq" id="WP_014218805.1">
    <property type="nucleotide sequence ID" value="NZ_LWBO01000034.1"/>
</dbReference>
<comment type="caution">
    <text evidence="2">The sequence shown here is derived from an EMBL/GenBank/DDBJ whole genome shotgun (WGS) entry which is preliminary data.</text>
</comment>
<organism evidence="2 3">
    <name type="scientific">Niastella koreensis</name>
    <dbReference type="NCBI Taxonomy" id="354356"/>
    <lineage>
        <taxon>Bacteria</taxon>
        <taxon>Pseudomonadati</taxon>
        <taxon>Bacteroidota</taxon>
        <taxon>Chitinophagia</taxon>
        <taxon>Chitinophagales</taxon>
        <taxon>Chitinophagaceae</taxon>
        <taxon>Niastella</taxon>
    </lineage>
</organism>
<protein>
    <recommendedName>
        <fullName evidence="4">Outer membrane lipoprotein-sorting protein</fullName>
    </recommendedName>
</protein>
<evidence type="ECO:0008006" key="4">
    <source>
        <dbReference type="Google" id="ProtNLM"/>
    </source>
</evidence>
<accession>A0ABX3NQY6</accession>
<evidence type="ECO:0000313" key="3">
    <source>
        <dbReference type="Proteomes" id="UP000192277"/>
    </source>
</evidence>
<dbReference type="Proteomes" id="UP000192277">
    <property type="component" value="Unassembled WGS sequence"/>
</dbReference>
<feature type="region of interest" description="Disordered" evidence="1">
    <location>
        <begin position="300"/>
        <end position="348"/>
    </location>
</feature>
<dbReference type="EMBL" id="LWBO01000034">
    <property type="protein sequence ID" value="OQP43819.1"/>
    <property type="molecule type" value="Genomic_DNA"/>
</dbReference>
<reference evidence="2 3" key="1">
    <citation type="submission" date="2016-04" db="EMBL/GenBank/DDBJ databases">
        <authorList>
            <person name="Chen L."/>
            <person name="Zhuang W."/>
            <person name="Wang G."/>
        </authorList>
    </citation>
    <scope>NUCLEOTIDE SEQUENCE [LARGE SCALE GENOMIC DNA]</scope>
    <source>
        <strain evidence="3">GR20</strain>
    </source>
</reference>